<dbReference type="SUPFAM" id="SSF56112">
    <property type="entry name" value="Protein kinase-like (PK-like)"/>
    <property type="match status" value="1"/>
</dbReference>
<dbReference type="PROSITE" id="PS50011">
    <property type="entry name" value="PROTEIN_KINASE_DOM"/>
    <property type="match status" value="1"/>
</dbReference>
<dbReference type="GO" id="GO:0005737">
    <property type="term" value="C:cytoplasm"/>
    <property type="evidence" value="ECO:0007669"/>
    <property type="project" value="TreeGrafter"/>
</dbReference>
<dbReference type="GO" id="GO:0004694">
    <property type="term" value="F:eukaryotic translation initiation factor 2alpha kinase activity"/>
    <property type="evidence" value="ECO:0007669"/>
    <property type="project" value="TreeGrafter"/>
</dbReference>
<dbReference type="Gene3D" id="3.30.200.20">
    <property type="entry name" value="Phosphorylase Kinase, domain 1"/>
    <property type="match status" value="1"/>
</dbReference>
<keyword evidence="6 14" id="KW-0418">Kinase</keyword>
<dbReference type="SMART" id="SM00220">
    <property type="entry name" value="S_TKc"/>
    <property type="match status" value="1"/>
</dbReference>
<reference evidence="14" key="1">
    <citation type="submission" date="2020-04" db="EMBL/GenBank/DDBJ databases">
        <authorList>
            <person name="Neveu A P."/>
        </authorList>
    </citation>
    <scope>NUCLEOTIDE SEQUENCE</scope>
    <source>
        <tissue evidence="14">Whole embryo</tissue>
    </source>
</reference>
<dbReference type="Pfam" id="PF00069">
    <property type="entry name" value="Pkinase"/>
    <property type="match status" value="2"/>
</dbReference>
<keyword evidence="5 11" id="KW-0547">Nucleotide-binding</keyword>
<dbReference type="AlphaFoldDB" id="A0A6F9DCA4"/>
<evidence type="ECO:0000313" key="14">
    <source>
        <dbReference type="EMBL" id="CAB3241522.1"/>
    </source>
</evidence>
<accession>A0A6F9DCA4</accession>
<keyword evidence="3" id="KW-0597">Phosphoprotein</keyword>
<keyword evidence="7 11" id="KW-0067">ATP-binding</keyword>
<evidence type="ECO:0000256" key="12">
    <source>
        <dbReference type="SAM" id="MobiDB-lite"/>
    </source>
</evidence>
<dbReference type="EC" id="2.7.11.1" evidence="1"/>
<dbReference type="InterPro" id="IPR000719">
    <property type="entry name" value="Prot_kinase_dom"/>
</dbReference>
<feature type="compositionally biased region" description="Low complexity" evidence="12">
    <location>
        <begin position="300"/>
        <end position="324"/>
    </location>
</feature>
<gene>
    <name evidence="14" type="primary">Eif2ak1</name>
</gene>
<evidence type="ECO:0000256" key="6">
    <source>
        <dbReference type="ARBA" id="ARBA00022777"/>
    </source>
</evidence>
<evidence type="ECO:0000256" key="11">
    <source>
        <dbReference type="PROSITE-ProRule" id="PRU10141"/>
    </source>
</evidence>
<evidence type="ECO:0000256" key="5">
    <source>
        <dbReference type="ARBA" id="ARBA00022741"/>
    </source>
</evidence>
<evidence type="ECO:0000256" key="7">
    <source>
        <dbReference type="ARBA" id="ARBA00022840"/>
    </source>
</evidence>
<feature type="domain" description="Protein kinase" evidence="13">
    <location>
        <begin position="162"/>
        <end position="631"/>
    </location>
</feature>
<dbReference type="GO" id="GO:0005634">
    <property type="term" value="C:nucleus"/>
    <property type="evidence" value="ECO:0007669"/>
    <property type="project" value="TreeGrafter"/>
</dbReference>
<feature type="binding site" evidence="11">
    <location>
        <position position="192"/>
    </location>
    <ligand>
        <name>ATP</name>
        <dbReference type="ChEBI" id="CHEBI:30616"/>
    </ligand>
</feature>
<comment type="similarity">
    <text evidence="9">Belongs to the protein kinase superfamily. Ser/Thr protein kinase family. GCN2 subfamily.</text>
</comment>
<evidence type="ECO:0000256" key="10">
    <source>
        <dbReference type="ARBA" id="ARBA00042914"/>
    </source>
</evidence>
<evidence type="ECO:0000256" key="4">
    <source>
        <dbReference type="ARBA" id="ARBA00022679"/>
    </source>
</evidence>
<evidence type="ECO:0000256" key="3">
    <source>
        <dbReference type="ARBA" id="ARBA00022553"/>
    </source>
</evidence>
<dbReference type="InterPro" id="IPR050339">
    <property type="entry name" value="CC_SR_Kinase"/>
</dbReference>
<dbReference type="EMBL" id="LR784778">
    <property type="protein sequence ID" value="CAB3241522.1"/>
    <property type="molecule type" value="mRNA"/>
</dbReference>
<dbReference type="InterPro" id="IPR008271">
    <property type="entry name" value="Ser/Thr_kinase_AS"/>
</dbReference>
<dbReference type="PANTHER" id="PTHR11042:SF187">
    <property type="entry name" value="EUKARYOTIC TRANSLATION INITIATION FACTOR 2-ALPHA KINASE 2"/>
    <property type="match status" value="1"/>
</dbReference>
<evidence type="ECO:0000256" key="8">
    <source>
        <dbReference type="ARBA" id="ARBA00023193"/>
    </source>
</evidence>
<keyword evidence="4" id="KW-0808">Transferase</keyword>
<proteinExistence type="evidence at transcript level"/>
<dbReference type="GO" id="GO:0017148">
    <property type="term" value="P:negative regulation of translation"/>
    <property type="evidence" value="ECO:0007669"/>
    <property type="project" value="UniProtKB-KW"/>
</dbReference>
<dbReference type="InterPro" id="IPR017441">
    <property type="entry name" value="Protein_kinase_ATP_BS"/>
</dbReference>
<evidence type="ECO:0000256" key="2">
    <source>
        <dbReference type="ARBA" id="ARBA00022527"/>
    </source>
</evidence>
<dbReference type="PANTHER" id="PTHR11042">
    <property type="entry name" value="EUKARYOTIC TRANSLATION INITIATION FACTOR 2-ALPHA KINASE EIF2-ALPHA KINASE -RELATED"/>
    <property type="match status" value="1"/>
</dbReference>
<sequence>MASGTSYEFVIPSAKPICVLDETGLDLESTGNGINSNKACVPKKKSTSFPTLLPQSVMLGSLLEHLCSLYEEDQEKAQELFKVICKQLERLEIISPVAYREDYASIRHQYKTSFYSLIKSSLSSFDSKLPLPSTSEVFNDKQKRKFGSGVFDLKASRYLEEYEEICGLGRGAYGTVFKVRNRIDGQEYAIKKVHIKDKGEQNCRSHIDRIRREVQSLAAMQQTNIVRYHYAWMEHHQVMQEDDFSCSNSSLPSKHTASGLGASNLNNSLGFEFKTSRENSKIGSSLSSLNLSHRGKFWNDSSDSSDSDGSSKMSSYSQDDSFSDGLQLKMSETDGDLPGSPDKVIYTHGVRNAGMRRVQSVILMSPSTPHAWSQSSNRLRVQSYSNLQDVAENPFNNFPDRPLPPVLLPKDEIVLYIQMQLCEMSLTSWLQERNRKCSTNANQDLCSVVDEITSLDILRQILQALAYIHSKDIMHRDVKPRNILLNGSRPHVLLGDFGLARAALAKQNSLYLSPLEDVNNFMETEQTTGVGTMIYAAPEQLEGGSYNTKADLYAVGIVLYELLWPIQTQHERVQSISELRQESIPEEFAQRWPKYVPTLKSLLTHDPSMRPTAQQVLDSDIFQISTTEVFFDQFANLKEENELLRKRLELCEQKLKQHGLSCD</sequence>
<evidence type="ECO:0000256" key="9">
    <source>
        <dbReference type="ARBA" id="ARBA00037982"/>
    </source>
</evidence>
<dbReference type="InterPro" id="IPR011009">
    <property type="entry name" value="Kinase-like_dom_sf"/>
</dbReference>
<evidence type="ECO:0000256" key="1">
    <source>
        <dbReference type="ARBA" id="ARBA00012513"/>
    </source>
</evidence>
<keyword evidence="2" id="KW-0723">Serine/threonine-protein kinase</keyword>
<dbReference type="InterPro" id="IPR054521">
    <property type="entry name" value="HRI2_3H"/>
</dbReference>
<evidence type="ECO:0000259" key="13">
    <source>
        <dbReference type="PROSITE" id="PS50011"/>
    </source>
</evidence>
<dbReference type="PROSITE" id="PS00108">
    <property type="entry name" value="PROTEIN_KINASE_ST"/>
    <property type="match status" value="1"/>
</dbReference>
<organism evidence="14">
    <name type="scientific">Phallusia mammillata</name>
    <dbReference type="NCBI Taxonomy" id="59560"/>
    <lineage>
        <taxon>Eukaryota</taxon>
        <taxon>Metazoa</taxon>
        <taxon>Chordata</taxon>
        <taxon>Tunicata</taxon>
        <taxon>Ascidiacea</taxon>
        <taxon>Phlebobranchia</taxon>
        <taxon>Ascidiidae</taxon>
        <taxon>Phallusia</taxon>
    </lineage>
</organism>
<dbReference type="GO" id="GO:0005524">
    <property type="term" value="F:ATP binding"/>
    <property type="evidence" value="ECO:0007669"/>
    <property type="project" value="UniProtKB-UniRule"/>
</dbReference>
<dbReference type="Pfam" id="PF22949">
    <property type="entry name" value="HRI2_3H"/>
    <property type="match status" value="1"/>
</dbReference>
<dbReference type="PROSITE" id="PS00107">
    <property type="entry name" value="PROTEIN_KINASE_ATP"/>
    <property type="match status" value="1"/>
</dbReference>
<name>A0A6F9DCA4_9ASCI</name>
<feature type="region of interest" description="Disordered" evidence="12">
    <location>
        <begin position="299"/>
        <end position="342"/>
    </location>
</feature>
<protein>
    <recommendedName>
        <fullName evidence="1">non-specific serine/threonine protein kinase</fullName>
        <ecNumber evidence="1">2.7.11.1</ecNumber>
    </recommendedName>
    <alternativeName>
        <fullName evidence="10">Heme-regulated eukaryotic initiation factor eIF-2-alpha kinase</fullName>
    </alternativeName>
</protein>
<keyword evidence="14" id="KW-0396">Initiation factor</keyword>
<dbReference type="Gene3D" id="1.10.510.10">
    <property type="entry name" value="Transferase(Phosphotransferase) domain 1"/>
    <property type="match status" value="1"/>
</dbReference>
<keyword evidence="14" id="KW-0648">Protein biosynthesis</keyword>
<keyword evidence="8" id="KW-0652">Protein synthesis inhibitor</keyword>
<dbReference type="GO" id="GO:0003743">
    <property type="term" value="F:translation initiation factor activity"/>
    <property type="evidence" value="ECO:0007669"/>
    <property type="project" value="UniProtKB-KW"/>
</dbReference>